<dbReference type="Proteomes" id="UP000444721">
    <property type="component" value="Unassembled WGS sequence"/>
</dbReference>
<dbReference type="VEuPathDB" id="AmoebaDB:NfTy_057850"/>
<dbReference type="GeneID" id="68109833"/>
<evidence type="ECO:0000259" key="6">
    <source>
        <dbReference type="PROSITE" id="PS50219"/>
    </source>
</evidence>
<reference evidence="7 8" key="1">
    <citation type="journal article" date="2019" name="Sci. Rep.">
        <title>Nanopore sequencing improves the draft genome of the human pathogenic amoeba Naegleria fowleri.</title>
        <authorList>
            <person name="Liechti N."/>
            <person name="Schurch N."/>
            <person name="Bruggmann R."/>
            <person name="Wittwer M."/>
        </authorList>
    </citation>
    <scope>NUCLEOTIDE SEQUENCE [LARGE SCALE GENOMIC DNA]</scope>
    <source>
        <strain evidence="7 8">ATCC 30894</strain>
    </source>
</reference>
<dbReference type="AlphaFoldDB" id="A0A6A5BWQ6"/>
<name>A0A6A5BWQ6_NAEFO</name>
<dbReference type="PROSITE" id="PS50236">
    <property type="entry name" value="CHCR"/>
    <property type="match status" value="1"/>
</dbReference>
<dbReference type="Gene3D" id="2.130.10.10">
    <property type="entry name" value="YVTN repeat-like/Quinoprotein amine dehydrogenase"/>
    <property type="match status" value="1"/>
</dbReference>
<dbReference type="SUPFAM" id="SSF50978">
    <property type="entry name" value="WD40 repeat-like"/>
    <property type="match status" value="1"/>
</dbReference>
<dbReference type="InterPro" id="IPR015943">
    <property type="entry name" value="WD40/YVTN_repeat-like_dom_sf"/>
</dbReference>
<dbReference type="VEuPathDB" id="AmoebaDB:NF0111520"/>
<dbReference type="InterPro" id="IPR019453">
    <property type="entry name" value="VPS39/TGFA1_Znf"/>
</dbReference>
<dbReference type="VEuPathDB" id="AmoebaDB:NF0096650"/>
<dbReference type="GO" id="GO:0006914">
    <property type="term" value="P:autophagy"/>
    <property type="evidence" value="ECO:0007669"/>
    <property type="project" value="TreeGrafter"/>
</dbReference>
<keyword evidence="4" id="KW-0653">Protein transport</keyword>
<organism evidence="7 8">
    <name type="scientific">Naegleria fowleri</name>
    <name type="common">Brain eating amoeba</name>
    <dbReference type="NCBI Taxonomy" id="5763"/>
    <lineage>
        <taxon>Eukaryota</taxon>
        <taxon>Discoba</taxon>
        <taxon>Heterolobosea</taxon>
        <taxon>Tetramitia</taxon>
        <taxon>Eutetramitia</taxon>
        <taxon>Vahlkampfiidae</taxon>
        <taxon>Naegleria</taxon>
    </lineage>
</organism>
<dbReference type="Pfam" id="PF00780">
    <property type="entry name" value="CNH"/>
    <property type="match status" value="1"/>
</dbReference>
<dbReference type="RefSeq" id="XP_044562813.1">
    <property type="nucleotide sequence ID" value="XM_044705829.1"/>
</dbReference>
<dbReference type="GO" id="GO:0034058">
    <property type="term" value="P:endosomal vesicle fusion"/>
    <property type="evidence" value="ECO:0007669"/>
    <property type="project" value="TreeGrafter"/>
</dbReference>
<evidence type="ECO:0000256" key="1">
    <source>
        <dbReference type="ARBA" id="ARBA00004496"/>
    </source>
</evidence>
<dbReference type="GO" id="GO:0005737">
    <property type="term" value="C:cytoplasm"/>
    <property type="evidence" value="ECO:0007669"/>
    <property type="project" value="UniProtKB-SubCell"/>
</dbReference>
<keyword evidence="3" id="KW-0963">Cytoplasm</keyword>
<dbReference type="PROSITE" id="PS50219">
    <property type="entry name" value="CNH"/>
    <property type="match status" value="1"/>
</dbReference>
<comment type="caution">
    <text evidence="7">The sequence shown here is derived from an EMBL/GenBank/DDBJ whole genome shotgun (WGS) entry which is preliminary data.</text>
</comment>
<dbReference type="InterPro" id="IPR001180">
    <property type="entry name" value="CNH_dom"/>
</dbReference>
<evidence type="ECO:0000313" key="8">
    <source>
        <dbReference type="Proteomes" id="UP000444721"/>
    </source>
</evidence>
<keyword evidence="2" id="KW-0813">Transport</keyword>
<proteinExistence type="predicted"/>
<evidence type="ECO:0000256" key="2">
    <source>
        <dbReference type="ARBA" id="ARBA00022448"/>
    </source>
</evidence>
<evidence type="ECO:0000256" key="3">
    <source>
        <dbReference type="ARBA" id="ARBA00022490"/>
    </source>
</evidence>
<comment type="subcellular location">
    <subcellularLocation>
        <location evidence="1">Cytoplasm</location>
    </subcellularLocation>
</comment>
<dbReference type="InterPro" id="IPR019452">
    <property type="entry name" value="VPS39/TGF_beta_rcpt-assoc_1"/>
</dbReference>
<evidence type="ECO:0000256" key="5">
    <source>
        <dbReference type="PROSITE-ProRule" id="PRU01006"/>
    </source>
</evidence>
<dbReference type="PANTHER" id="PTHR12894:SF27">
    <property type="entry name" value="TRANSFORMING GROWTH FACTOR-BETA RECEPTOR-ASSOCIATED PROTEIN 1"/>
    <property type="match status" value="1"/>
</dbReference>
<dbReference type="PANTHER" id="PTHR12894">
    <property type="entry name" value="CNH DOMAIN CONTAINING"/>
    <property type="match status" value="1"/>
</dbReference>
<dbReference type="GO" id="GO:0006886">
    <property type="term" value="P:intracellular protein transport"/>
    <property type="evidence" value="ECO:0007669"/>
    <property type="project" value="UniProtKB-UniRule"/>
</dbReference>
<keyword evidence="8" id="KW-1185">Reference proteome</keyword>
<dbReference type="OrthoDB" id="5325112at2759"/>
<evidence type="ECO:0000256" key="4">
    <source>
        <dbReference type="ARBA" id="ARBA00022927"/>
    </source>
</evidence>
<dbReference type="OMA" id="EEYCNQV"/>
<accession>A0A6A5BWQ6</accession>
<dbReference type="InterPro" id="IPR036322">
    <property type="entry name" value="WD40_repeat_dom_sf"/>
</dbReference>
<dbReference type="GO" id="GO:0016020">
    <property type="term" value="C:membrane"/>
    <property type="evidence" value="ECO:0007669"/>
    <property type="project" value="TreeGrafter"/>
</dbReference>
<sequence>MGHTAFEYFQLLDGLNKVESLCVMGNTLFVATTDGTLSLYNLQYDKKAGSKERFTCTSFSKKTQFSRKPITQMCSVPELGILICLTDGFIKLYTLSMLREIDTLKNQKQNPLKGCMFFALKKHNGEFTMAVASKKKITILQYGSKESTFKYQQELVLPDAAKSINWSGDKLCVGFKKEYSLIDTQKVGSVPQKLFDTGVSQQTTLGLSLPNETIVVVSNIGVTLNFSGKPTRSHGIGWSEFPNMIAYLKPYLITPLSVFVEIRILSSTIKKETFIQSLPLKDIIATSQQNFIDLDQPDNMDQGMGVGFKLRTELDRDDTIDPENRVFLASKSSIYVLVMKQFDLQAEELLSNQQYELALHLCETVENTRYKIEDWRVSSIHTQYGFHLFAKGEFDKAMEHFDKTKDDPRMIISLFPDLLPPKSSFKVSLPYTVQEQTKIDQYLKDIEQRNKALQALIQYLLHRRTPSDKELNEQAQDEAEAVDTALLKALLYTNDPHVEDFLSSPNRCNIFDSQKTLHSHQKFRELVIFYKTKGLHERALELLKLLGDKSSSSTAFYTDLMGVMPTVNYLRDLQQAGEGKQYIMEFSKWILQAEPLRGLKIFQVPNCPFNVNEVISHLELFDHTLAMKIAYLEHLIKVEKSTDPNLHNQLLLLYLEYVTKYSSPKSNYEEDNTKGLLFTCKDIKHRMNDFLSHSQYYHPEKMLSRFPFDSLYEERAILLSRINRHSQALTIYVTKLESIEKAEKYCMDHYNPEGTEESREIFLILLKMILQQSGTNTDSNNMFFEDAIGLLERHFSKIDLIKALKLLPENVPVIELMRYFEAVMRSHTEQKRKVQIMKNISRSENLQVQEQVIGERKRLVKIKSDRICPVCKKRIGMSAFVCYPNGIVTHYICSKNPNICPVTGQNFLKL</sequence>
<gene>
    <name evidence="7" type="ORF">FDP41_002615</name>
</gene>
<dbReference type="Pfam" id="PF10367">
    <property type="entry name" value="zf-Vps39_C"/>
    <property type="match status" value="1"/>
</dbReference>
<dbReference type="Pfam" id="PF10366">
    <property type="entry name" value="Vps39_1"/>
    <property type="match status" value="1"/>
</dbReference>
<dbReference type="InterPro" id="IPR000547">
    <property type="entry name" value="Clathrin_H-chain/VPS_repeat"/>
</dbReference>
<dbReference type="EMBL" id="VFQX01000030">
    <property type="protein sequence ID" value="KAF0978100.1"/>
    <property type="molecule type" value="Genomic_DNA"/>
</dbReference>
<dbReference type="VEuPathDB" id="AmoebaDB:FDP41_002615"/>
<protein>
    <recommendedName>
        <fullName evidence="6">CNH domain-containing protein</fullName>
    </recommendedName>
</protein>
<feature type="repeat" description="CHCR" evidence="5">
    <location>
        <begin position="602"/>
        <end position="771"/>
    </location>
</feature>
<evidence type="ECO:0000313" key="7">
    <source>
        <dbReference type="EMBL" id="KAF0978100.1"/>
    </source>
</evidence>
<feature type="domain" description="CNH" evidence="6">
    <location>
        <begin position="15"/>
        <end position="293"/>
    </location>
</feature>
<dbReference type="InterPro" id="IPR032914">
    <property type="entry name" value="Vam6/VPS39/TRAP1"/>
</dbReference>